<dbReference type="InterPro" id="IPR028090">
    <property type="entry name" value="JAB_dom_prok"/>
</dbReference>
<dbReference type="AlphaFoldDB" id="A0A344L9A1"/>
<evidence type="ECO:0000256" key="1">
    <source>
        <dbReference type="ARBA" id="ARBA00022670"/>
    </source>
</evidence>
<evidence type="ECO:0000313" key="8">
    <source>
        <dbReference type="Proteomes" id="UP000250434"/>
    </source>
</evidence>
<organism evidence="7 8">
    <name type="scientific">Amycolatopsis albispora</name>
    <dbReference type="NCBI Taxonomy" id="1804986"/>
    <lineage>
        <taxon>Bacteria</taxon>
        <taxon>Bacillati</taxon>
        <taxon>Actinomycetota</taxon>
        <taxon>Actinomycetes</taxon>
        <taxon>Pseudonocardiales</taxon>
        <taxon>Pseudonocardiaceae</taxon>
        <taxon>Amycolatopsis</taxon>
    </lineage>
</organism>
<dbReference type="Pfam" id="PF14464">
    <property type="entry name" value="Prok-JAB"/>
    <property type="match status" value="1"/>
</dbReference>
<protein>
    <recommendedName>
        <fullName evidence="6">JAB domain-containing protein</fullName>
    </recommendedName>
</protein>
<dbReference type="GO" id="GO:0006508">
    <property type="term" value="P:proteolysis"/>
    <property type="evidence" value="ECO:0007669"/>
    <property type="project" value="UniProtKB-KW"/>
</dbReference>
<sequence length="149" mass="15769">MLQVAAEVTSTIAAAAAAAHPRETGGILLGWWLEERVIVRHAVEVPDPDATRTSWTRDHDTAQAALQVALSDQGNPWLGYVGDWHSHPGACGVSSQDLASIQHASDQYDQPLVLLVHRADGLVEAVVTESASHPLIRGLIPGTSGKATT</sequence>
<keyword evidence="2" id="KW-0479">Metal-binding</keyword>
<feature type="domain" description="JAB" evidence="6">
    <location>
        <begin position="6"/>
        <end position="104"/>
    </location>
</feature>
<name>A0A344L9A1_9PSEU</name>
<dbReference type="Proteomes" id="UP000250434">
    <property type="component" value="Chromosome"/>
</dbReference>
<dbReference type="GO" id="GO:0046872">
    <property type="term" value="F:metal ion binding"/>
    <property type="evidence" value="ECO:0007669"/>
    <property type="project" value="UniProtKB-KW"/>
</dbReference>
<evidence type="ECO:0000256" key="4">
    <source>
        <dbReference type="ARBA" id="ARBA00022833"/>
    </source>
</evidence>
<dbReference type="EMBL" id="CP015163">
    <property type="protein sequence ID" value="AXB44625.1"/>
    <property type="molecule type" value="Genomic_DNA"/>
</dbReference>
<evidence type="ECO:0000256" key="2">
    <source>
        <dbReference type="ARBA" id="ARBA00022723"/>
    </source>
</evidence>
<evidence type="ECO:0000313" key="7">
    <source>
        <dbReference type="EMBL" id="AXB44625.1"/>
    </source>
</evidence>
<proteinExistence type="predicted"/>
<evidence type="ECO:0000256" key="3">
    <source>
        <dbReference type="ARBA" id="ARBA00022801"/>
    </source>
</evidence>
<keyword evidence="3" id="KW-0378">Hydrolase</keyword>
<reference evidence="7 8" key="1">
    <citation type="submission" date="2016-04" db="EMBL/GenBank/DDBJ databases">
        <title>Complete genome sequence and analysis of deep-sea sediment isolate, Amycolatopsis sp. WP1.</title>
        <authorList>
            <person name="Wang H."/>
            <person name="Chen S."/>
            <person name="Wu Q."/>
        </authorList>
    </citation>
    <scope>NUCLEOTIDE SEQUENCE [LARGE SCALE GENOMIC DNA]</scope>
    <source>
        <strain evidence="7 8">WP1</strain>
    </source>
</reference>
<dbReference type="KEGG" id="aab:A4R43_20710"/>
<accession>A0A344L9A1</accession>
<keyword evidence="5" id="KW-0482">Metalloprotease</keyword>
<evidence type="ECO:0000256" key="5">
    <source>
        <dbReference type="ARBA" id="ARBA00023049"/>
    </source>
</evidence>
<keyword evidence="1" id="KW-0645">Protease</keyword>
<evidence type="ECO:0000259" key="6">
    <source>
        <dbReference type="Pfam" id="PF14464"/>
    </source>
</evidence>
<keyword evidence="4" id="KW-0862">Zinc</keyword>
<gene>
    <name evidence="7" type="ORF">A4R43_20710</name>
</gene>
<dbReference type="SUPFAM" id="SSF102712">
    <property type="entry name" value="JAB1/MPN domain"/>
    <property type="match status" value="1"/>
</dbReference>
<keyword evidence="8" id="KW-1185">Reference proteome</keyword>
<dbReference type="Gene3D" id="3.40.140.10">
    <property type="entry name" value="Cytidine Deaminase, domain 2"/>
    <property type="match status" value="1"/>
</dbReference>
<dbReference type="GO" id="GO:0008237">
    <property type="term" value="F:metallopeptidase activity"/>
    <property type="evidence" value="ECO:0007669"/>
    <property type="project" value="UniProtKB-KW"/>
</dbReference>